<dbReference type="Proteomes" id="UP000324351">
    <property type="component" value="Unassembled WGS sequence"/>
</dbReference>
<dbReference type="InterPro" id="IPR050509">
    <property type="entry name" value="CoA-transferase_III"/>
</dbReference>
<dbReference type="AlphaFoldDB" id="A0A5B1M737"/>
<dbReference type="SUPFAM" id="SSF89796">
    <property type="entry name" value="CoA-transferase family III (CaiB/BaiF)"/>
    <property type="match status" value="1"/>
</dbReference>
<comment type="caution">
    <text evidence="2">The sequence shown here is derived from an EMBL/GenBank/DDBJ whole genome shotgun (WGS) entry which is preliminary data.</text>
</comment>
<organism evidence="2 3">
    <name type="scientific">Nocardioides antri</name>
    <dbReference type="NCBI Taxonomy" id="2607659"/>
    <lineage>
        <taxon>Bacteria</taxon>
        <taxon>Bacillati</taxon>
        <taxon>Actinomycetota</taxon>
        <taxon>Actinomycetes</taxon>
        <taxon>Propionibacteriales</taxon>
        <taxon>Nocardioidaceae</taxon>
        <taxon>Nocardioides</taxon>
    </lineage>
</organism>
<feature type="region of interest" description="Disordered" evidence="1">
    <location>
        <begin position="332"/>
        <end position="363"/>
    </location>
</feature>
<dbReference type="PANTHER" id="PTHR48228">
    <property type="entry name" value="SUCCINYL-COA--D-CITRAMALATE COA-TRANSFERASE"/>
    <property type="match status" value="1"/>
</dbReference>
<dbReference type="PANTHER" id="PTHR48228:SF5">
    <property type="entry name" value="ALPHA-METHYLACYL-COA RACEMASE"/>
    <property type="match status" value="1"/>
</dbReference>
<reference evidence="2 3" key="2">
    <citation type="submission" date="2019-09" db="EMBL/GenBank/DDBJ databases">
        <authorList>
            <person name="Jin C."/>
        </authorList>
    </citation>
    <scope>NUCLEOTIDE SEQUENCE [LARGE SCALE GENOMIC DNA]</scope>
    <source>
        <strain evidence="2 3">BN140041</strain>
    </source>
</reference>
<dbReference type="GO" id="GO:0016740">
    <property type="term" value="F:transferase activity"/>
    <property type="evidence" value="ECO:0007669"/>
    <property type="project" value="UniProtKB-KW"/>
</dbReference>
<protein>
    <submittedName>
        <fullName evidence="2">CoA transferase</fullName>
    </submittedName>
</protein>
<dbReference type="Pfam" id="PF02515">
    <property type="entry name" value="CoA_transf_3"/>
    <property type="match status" value="1"/>
</dbReference>
<proteinExistence type="predicted"/>
<evidence type="ECO:0000256" key="1">
    <source>
        <dbReference type="SAM" id="MobiDB-lite"/>
    </source>
</evidence>
<keyword evidence="2" id="KW-0808">Transferase</keyword>
<dbReference type="InterPro" id="IPR044855">
    <property type="entry name" value="CoA-Trfase_III_dom3_sf"/>
</dbReference>
<evidence type="ECO:0000313" key="2">
    <source>
        <dbReference type="EMBL" id="KAA1427677.1"/>
    </source>
</evidence>
<reference evidence="2 3" key="1">
    <citation type="submission" date="2019-09" db="EMBL/GenBank/DDBJ databases">
        <title>Nocardioides panacisoli sp. nov., isolated from the soil of a ginseng field.</title>
        <authorList>
            <person name="Cho C."/>
        </authorList>
    </citation>
    <scope>NUCLEOTIDE SEQUENCE [LARGE SCALE GENOMIC DNA]</scope>
    <source>
        <strain evidence="2 3">BN140041</strain>
    </source>
</reference>
<evidence type="ECO:0000313" key="3">
    <source>
        <dbReference type="Proteomes" id="UP000324351"/>
    </source>
</evidence>
<accession>A0A5B1M737</accession>
<dbReference type="Gene3D" id="3.40.50.10540">
    <property type="entry name" value="Crotonobetainyl-coa:carnitine coa-transferase, domain 1"/>
    <property type="match status" value="1"/>
</dbReference>
<dbReference type="EMBL" id="VUJW01000003">
    <property type="protein sequence ID" value="KAA1427677.1"/>
    <property type="molecule type" value="Genomic_DNA"/>
</dbReference>
<dbReference type="InterPro" id="IPR003673">
    <property type="entry name" value="CoA-Trfase_fam_III"/>
</dbReference>
<dbReference type="RefSeq" id="WP_149750041.1">
    <property type="nucleotide sequence ID" value="NZ_VUJW01000003.1"/>
</dbReference>
<dbReference type="InterPro" id="IPR023606">
    <property type="entry name" value="CoA-Trfase_III_dom_1_sf"/>
</dbReference>
<keyword evidence="3" id="KW-1185">Reference proteome</keyword>
<gene>
    <name evidence="2" type="ORF">F0U47_09565</name>
</gene>
<sequence>MTVGGPLADLRVVELTGLAPAPFGCMVLADLGAEVVRVDRAGPGGDGLLAPSGVLDRSRRSIAIDLKTDEGREVLLRLVDEADVLVEGYRPGVAERLGIGPEACLERNPRLVYARMTGWGQDGPLAPRAGHDINYIALSGALEPIGTADGKPVPPLNLLGDFGGGGLLMAMGVLAALHERSSSGRGQVVDAAMVDGSALLTAFIHGMHHAGLWQQERGHNIFDGTAAFYDTYACADGRFVAVGCVEPHFYAELVERLGLADTDLPHQFDFDAADKLKAHFAEVFATRPRDEWAAVFADSDACVTPVLSPFEAHEHPHNAARSTFTVVGGIRQPAPAPRFSRTPASDPRPPRRPGTDTDEILGELGLDAAAVTRLRASGAVE</sequence>
<name>A0A5B1M737_9ACTN</name>
<dbReference type="Gene3D" id="3.30.1540.10">
    <property type="entry name" value="formyl-coa transferase, domain 3"/>
    <property type="match status" value="1"/>
</dbReference>